<dbReference type="PANTHER" id="PTHR12998">
    <property type="entry name" value="TRNA:M(4)X MODIFICATION ENZYME TRM13 HOMOLOG"/>
    <property type="match status" value="1"/>
</dbReference>
<comment type="similarity">
    <text evidence="1">Belongs to the methyltransferase TRM13 family.</text>
</comment>
<comment type="caution">
    <text evidence="4">The sequence shown here is derived from an EMBL/GenBank/DDBJ whole genome shotgun (WGS) entry which is preliminary data.</text>
</comment>
<feature type="compositionally biased region" description="Polar residues" evidence="2">
    <location>
        <begin position="24"/>
        <end position="36"/>
    </location>
</feature>
<sequence>MGGVCSQGLASWCGWAGEARTAPLSASTEPNGPQTRHGQELSKRQQKKQVLRDARQERKGMKKQQKQVDSMSSALTSLNDLLAEHLGRPVSTTEALVEVFGTSCQYRTLPLAHGPCPAEGLALLGGALLRPEKYNAKFLPQEYSLLHKLWSVFRGNLSNAGVLDIGAGNANCAVLAAAVLGLMVICVERESPRVELRAEELLPESLKQRVIRVESDIADFDLSALTSLAQKHHLQRFALVAKHPCGIGVDRSIDCALKLRASGSSGPELLGVVIATCCTNKLSLDDFRASRVQEFCDLNSSQLEVSVAVVKAVELMSRCSAWRSASGSLGNAIGEEQLRWAEAFEDNLQNLRLSRLRCGFGAVEEVRFAPSHCTLQDRCLLATAPPMPRGVLAHGGEDAAFLAQLALGVEQLRAKLGGPLDCRPKGLKSAKYDFDYSQ</sequence>
<keyword evidence="1" id="KW-0808">Transferase</keyword>
<dbReference type="Proteomes" id="UP001178507">
    <property type="component" value="Unassembled WGS sequence"/>
</dbReference>
<keyword evidence="1" id="KW-0489">Methyltransferase</keyword>
<dbReference type="CDD" id="cd02440">
    <property type="entry name" value="AdoMet_MTases"/>
    <property type="match status" value="1"/>
</dbReference>
<keyword evidence="1" id="KW-0862">Zinc</keyword>
<dbReference type="InterPro" id="IPR039044">
    <property type="entry name" value="Trm13"/>
</dbReference>
<protein>
    <recommendedName>
        <fullName evidence="1">tRNA:m(4)X modification enzyme TRM13</fullName>
        <ecNumber evidence="1">2.1.1.225</ecNumber>
    </recommendedName>
</protein>
<feature type="region of interest" description="Disordered" evidence="2">
    <location>
        <begin position="23"/>
        <end position="70"/>
    </location>
</feature>
<dbReference type="PANTHER" id="PTHR12998:SF0">
    <property type="entry name" value="TRNA:M(4)X MODIFICATION ENZYME TRM13 HOMOLOG"/>
    <property type="match status" value="1"/>
</dbReference>
<dbReference type="GO" id="GO:0008270">
    <property type="term" value="F:zinc ion binding"/>
    <property type="evidence" value="ECO:0007669"/>
    <property type="project" value="UniProtKB-KW"/>
</dbReference>
<comment type="catalytic activity">
    <reaction evidence="1">
        <text>cytidine(4) in tRNA(Gly)(GCC) + S-adenosyl-L-methionine = 2'-O-methylcytidine(4) in tRNA(Gly)(GCC) + S-adenosyl-L-homocysteine + H(+)</text>
        <dbReference type="Rhea" id="RHEA:43192"/>
        <dbReference type="Rhea" id="RHEA-COMP:10399"/>
        <dbReference type="Rhea" id="RHEA-COMP:10400"/>
        <dbReference type="ChEBI" id="CHEBI:15378"/>
        <dbReference type="ChEBI" id="CHEBI:57856"/>
        <dbReference type="ChEBI" id="CHEBI:59789"/>
        <dbReference type="ChEBI" id="CHEBI:74495"/>
        <dbReference type="ChEBI" id="CHEBI:82748"/>
        <dbReference type="EC" id="2.1.1.225"/>
    </reaction>
</comment>
<evidence type="ECO:0000259" key="3">
    <source>
        <dbReference type="Pfam" id="PF05206"/>
    </source>
</evidence>
<evidence type="ECO:0000256" key="1">
    <source>
        <dbReference type="RuleBase" id="RU367103"/>
    </source>
</evidence>
<feature type="compositionally biased region" description="Basic and acidic residues" evidence="2">
    <location>
        <begin position="50"/>
        <end position="59"/>
    </location>
</feature>
<comment type="catalytic activity">
    <reaction evidence="1">
        <text>adenosine(4) in tRNA(His) + S-adenosyl-L-methionine = 2'-O-methyladenosine(4) in tRNA(His) + S-adenosyl-L-homocysteine + H(+)</text>
        <dbReference type="Rhea" id="RHEA:43196"/>
        <dbReference type="Rhea" id="RHEA-COMP:10401"/>
        <dbReference type="Rhea" id="RHEA-COMP:10402"/>
        <dbReference type="ChEBI" id="CHEBI:15378"/>
        <dbReference type="ChEBI" id="CHEBI:57856"/>
        <dbReference type="ChEBI" id="CHEBI:59789"/>
        <dbReference type="ChEBI" id="CHEBI:74411"/>
        <dbReference type="ChEBI" id="CHEBI:74477"/>
        <dbReference type="EC" id="2.1.1.225"/>
    </reaction>
</comment>
<proteinExistence type="inferred from homology"/>
<gene>
    <name evidence="4" type="ORF">EVOR1521_LOCUS8359</name>
</gene>
<comment type="function">
    <text evidence="1">tRNA methylase which 2'-O-methylates cytidine(4) in tRNA(Pro) and tRNA(Gly)(GCC), and adenosine(4) in tRNA(His).</text>
</comment>
<organism evidence="4 5">
    <name type="scientific">Effrenium voratum</name>
    <dbReference type="NCBI Taxonomy" id="2562239"/>
    <lineage>
        <taxon>Eukaryota</taxon>
        <taxon>Sar</taxon>
        <taxon>Alveolata</taxon>
        <taxon>Dinophyceae</taxon>
        <taxon>Suessiales</taxon>
        <taxon>Symbiodiniaceae</taxon>
        <taxon>Effrenium</taxon>
    </lineage>
</organism>
<keyword evidence="5" id="KW-1185">Reference proteome</keyword>
<dbReference type="EMBL" id="CAUJNA010000711">
    <property type="protein sequence ID" value="CAJ1380415.1"/>
    <property type="molecule type" value="Genomic_DNA"/>
</dbReference>
<feature type="domain" description="Methyltransferase TRM13" evidence="3">
    <location>
        <begin position="159"/>
        <end position="301"/>
    </location>
</feature>
<keyword evidence="1" id="KW-0819">tRNA processing</keyword>
<evidence type="ECO:0000256" key="2">
    <source>
        <dbReference type="SAM" id="MobiDB-lite"/>
    </source>
</evidence>
<evidence type="ECO:0000313" key="4">
    <source>
        <dbReference type="EMBL" id="CAJ1380415.1"/>
    </source>
</evidence>
<evidence type="ECO:0000313" key="5">
    <source>
        <dbReference type="Proteomes" id="UP001178507"/>
    </source>
</evidence>
<name>A0AA36MPG2_9DINO</name>
<comment type="catalytic activity">
    <reaction evidence="1">
        <text>cytidine(4) in tRNA(Pro) + S-adenosyl-L-methionine = 2'-O-methylcytidine(4) in tRNA(Pro) + S-adenosyl-L-homocysteine + H(+)</text>
        <dbReference type="Rhea" id="RHEA:32767"/>
        <dbReference type="Rhea" id="RHEA-COMP:10397"/>
        <dbReference type="Rhea" id="RHEA-COMP:10398"/>
        <dbReference type="ChEBI" id="CHEBI:15378"/>
        <dbReference type="ChEBI" id="CHEBI:57856"/>
        <dbReference type="ChEBI" id="CHEBI:59789"/>
        <dbReference type="ChEBI" id="CHEBI:74495"/>
        <dbReference type="ChEBI" id="CHEBI:82748"/>
        <dbReference type="EC" id="2.1.1.225"/>
    </reaction>
</comment>
<dbReference type="InterPro" id="IPR007871">
    <property type="entry name" value="Methyltransferase_TRM13"/>
</dbReference>
<dbReference type="GO" id="GO:0106050">
    <property type="term" value="F:tRNA 2'-O-methyltransferase activity"/>
    <property type="evidence" value="ECO:0007669"/>
    <property type="project" value="UniProtKB-UniRule"/>
</dbReference>
<reference evidence="4" key="1">
    <citation type="submission" date="2023-08" db="EMBL/GenBank/DDBJ databases">
        <authorList>
            <person name="Chen Y."/>
            <person name="Shah S."/>
            <person name="Dougan E. K."/>
            <person name="Thang M."/>
            <person name="Chan C."/>
        </authorList>
    </citation>
    <scope>NUCLEOTIDE SEQUENCE</scope>
</reference>
<dbReference type="EC" id="2.1.1.225" evidence="1"/>
<keyword evidence="1" id="KW-0479">Metal-binding</keyword>
<keyword evidence="1" id="KW-0863">Zinc-finger</keyword>
<accession>A0AA36MPG2</accession>
<dbReference type="Pfam" id="PF05206">
    <property type="entry name" value="TRM13"/>
    <property type="match status" value="1"/>
</dbReference>
<keyword evidence="1" id="KW-0949">S-adenosyl-L-methionine</keyword>
<dbReference type="AlphaFoldDB" id="A0AA36MPG2"/>
<dbReference type="GO" id="GO:0030488">
    <property type="term" value="P:tRNA methylation"/>
    <property type="evidence" value="ECO:0007669"/>
    <property type="project" value="InterPro"/>
</dbReference>